<organism evidence="15 16">
    <name type="scientific">Helicobacter canis</name>
    <dbReference type="NCBI Taxonomy" id="29419"/>
    <lineage>
        <taxon>Bacteria</taxon>
        <taxon>Pseudomonadati</taxon>
        <taxon>Campylobacterota</taxon>
        <taxon>Epsilonproteobacteria</taxon>
        <taxon>Campylobacterales</taxon>
        <taxon>Helicobacteraceae</taxon>
        <taxon>Helicobacter</taxon>
    </lineage>
</organism>
<dbReference type="GO" id="GO:0005829">
    <property type="term" value="C:cytosol"/>
    <property type="evidence" value="ECO:0007669"/>
    <property type="project" value="TreeGrafter"/>
</dbReference>
<evidence type="ECO:0000256" key="4">
    <source>
        <dbReference type="ARBA" id="ARBA00022771"/>
    </source>
</evidence>
<keyword evidence="4 13" id="KW-0863">Zinc-finger</keyword>
<dbReference type="SUPFAM" id="SSF54211">
    <property type="entry name" value="Ribosomal protein S5 domain 2-like"/>
    <property type="match status" value="1"/>
</dbReference>
<dbReference type="PROSITE" id="PS50162">
    <property type="entry name" value="RECA_2"/>
    <property type="match status" value="1"/>
</dbReference>
<feature type="region of interest" description="Lon-protease-like" evidence="11">
    <location>
        <begin position="394"/>
        <end position="492"/>
    </location>
</feature>
<dbReference type="OrthoDB" id="9803906at2"/>
<dbReference type="Proteomes" id="UP000254841">
    <property type="component" value="Unassembled WGS sequence"/>
</dbReference>
<dbReference type="SUPFAM" id="SSF52540">
    <property type="entry name" value="P-loop containing nucleoside triphosphate hydrolases"/>
    <property type="match status" value="1"/>
</dbReference>
<keyword evidence="7 11" id="KW-0067">ATP-binding</keyword>
<dbReference type="SMART" id="SM00382">
    <property type="entry name" value="AAA"/>
    <property type="match status" value="1"/>
</dbReference>
<evidence type="ECO:0000313" key="15">
    <source>
        <dbReference type="EMBL" id="STO97526.1"/>
    </source>
</evidence>
<feature type="domain" description="RecA family profile 1" evidence="14">
    <location>
        <begin position="64"/>
        <end position="260"/>
    </location>
</feature>
<dbReference type="PRINTS" id="PR01874">
    <property type="entry name" value="DNAREPAIRADA"/>
</dbReference>
<evidence type="ECO:0000256" key="1">
    <source>
        <dbReference type="ARBA" id="ARBA00022723"/>
    </source>
</evidence>
<evidence type="ECO:0000256" key="13">
    <source>
        <dbReference type="RuleBase" id="RU003555"/>
    </source>
</evidence>
<keyword evidence="6 13" id="KW-0862">Zinc</keyword>
<protein>
    <recommendedName>
        <fullName evidence="11 12">DNA repair protein RadA</fullName>
    </recommendedName>
</protein>
<dbReference type="RefSeq" id="WP_115011759.1">
    <property type="nucleotide sequence ID" value="NZ_UGHV01000001.1"/>
</dbReference>
<comment type="function">
    <text evidence="13">DNA-dependent ATPase involved in processing of recombination intermediates, plays a role in repairing DNA breaks. Stimulates the branch migration of RecA-mediated strand transfer reactions, allowing the 3' invading strand to extend heteroduplex DNA faster. Binds ssDNA in the presence of ADP but not other nucleotides, has ATPase activity that is stimulated by ssDNA and various branched DNA structures, but inhibited by SSB. Does not have RecA's homology-searching function.</text>
</comment>
<evidence type="ECO:0000256" key="2">
    <source>
        <dbReference type="ARBA" id="ARBA00022741"/>
    </source>
</evidence>
<dbReference type="GO" id="GO:0000725">
    <property type="term" value="P:recombinational repair"/>
    <property type="evidence" value="ECO:0007669"/>
    <property type="project" value="UniProtKB-UniRule"/>
</dbReference>
<dbReference type="GO" id="GO:0140664">
    <property type="term" value="F:ATP-dependent DNA damage sensor activity"/>
    <property type="evidence" value="ECO:0007669"/>
    <property type="project" value="InterPro"/>
</dbReference>
<reference evidence="15 16" key="1">
    <citation type="submission" date="2018-06" db="EMBL/GenBank/DDBJ databases">
        <authorList>
            <consortium name="Pathogen Informatics"/>
            <person name="Doyle S."/>
        </authorList>
    </citation>
    <scope>NUCLEOTIDE SEQUENCE [LARGE SCALE GENOMIC DNA]</scope>
    <source>
        <strain evidence="15 16">NCTC12410</strain>
    </source>
</reference>
<keyword evidence="2 11" id="KW-0547">Nucleotide-binding</keyword>
<proteinExistence type="inferred from homology"/>
<evidence type="ECO:0000256" key="11">
    <source>
        <dbReference type="HAMAP-Rule" id="MF_01498"/>
    </source>
</evidence>
<evidence type="ECO:0000256" key="12">
    <source>
        <dbReference type="NCBIfam" id="TIGR00416"/>
    </source>
</evidence>
<dbReference type="InterPro" id="IPR027417">
    <property type="entry name" value="P-loop_NTPase"/>
</dbReference>
<feature type="short sequence motif" description="RadA KNRFG motif" evidence="11">
    <location>
        <begin position="297"/>
        <end position="301"/>
    </location>
</feature>
<dbReference type="NCBIfam" id="TIGR00416">
    <property type="entry name" value="sms"/>
    <property type="match status" value="1"/>
</dbReference>
<comment type="similarity">
    <text evidence="11 13">Belongs to the RecA family. RadA subfamily.</text>
</comment>
<sequence>MAKKSALFECQHCGYTTAKWLGKCPECNSWDSLLELTDTQKQILRQESTLESTPCAITQVAIDEHSFFSSYQEELDIVLGGGIVPGGLYLIGGNPGVGKSTLLLKVAGSLAQNGQSVLYVSGEESAGQIRLRAQRLGALSERLFLLNEINLAAIKHAIVNAPQVDSPKVDSRVDWDFQSARNDDKKVDSRVNASKVDSRTRDKKVDSTPYRLCIIDSIQTIYAPEISSAPGSVSQVREITFELMRLAKEQNIAIMIIGHITKDGSIAGPRILEHMVDCVLYFEGDPSKELRILRGFKNRFGTTSEIGIFEMSQDGLNSAKNASKLFFQKRVSTIGSAVSVVLEGSRALVIEIQALVSESYGNPRRQSTGFELNRLNMLLALLERKLELPLGRYDVFINITGGIKISEPSADLCVLACIISSFRNRALNASTAFIGEVSLVGDIREVSNIDIRLKELASYGFDKVIVAKKPKATPSGIKCFEADEVSKILEWM</sequence>
<keyword evidence="10 11" id="KW-0234">DNA repair</keyword>
<dbReference type="InterPro" id="IPR020568">
    <property type="entry name" value="Ribosomal_Su5_D2-typ_SF"/>
</dbReference>
<keyword evidence="5" id="KW-0378">Hydrolase</keyword>
<dbReference type="InterPro" id="IPR004504">
    <property type="entry name" value="DNA_repair_RadA"/>
</dbReference>
<dbReference type="Gene3D" id="3.30.230.10">
    <property type="match status" value="1"/>
</dbReference>
<dbReference type="InterPro" id="IPR020588">
    <property type="entry name" value="RecA_ATP-bd"/>
</dbReference>
<evidence type="ECO:0000256" key="9">
    <source>
        <dbReference type="ARBA" id="ARBA00023125"/>
    </source>
</evidence>
<dbReference type="GO" id="GO:0016787">
    <property type="term" value="F:hydrolase activity"/>
    <property type="evidence" value="ECO:0007669"/>
    <property type="project" value="UniProtKB-KW"/>
</dbReference>
<dbReference type="Pfam" id="PF06745">
    <property type="entry name" value="ATPase"/>
    <property type="match status" value="1"/>
</dbReference>
<dbReference type="GO" id="GO:0005524">
    <property type="term" value="F:ATP binding"/>
    <property type="evidence" value="ECO:0007669"/>
    <property type="project" value="UniProtKB-UniRule"/>
</dbReference>
<feature type="binding site" evidence="11">
    <location>
        <begin position="93"/>
        <end position="100"/>
    </location>
    <ligand>
        <name>ATP</name>
        <dbReference type="ChEBI" id="CHEBI:30616"/>
    </ligand>
</feature>
<dbReference type="InterPro" id="IPR003593">
    <property type="entry name" value="AAA+_ATPase"/>
</dbReference>
<evidence type="ECO:0000256" key="7">
    <source>
        <dbReference type="ARBA" id="ARBA00022840"/>
    </source>
</evidence>
<evidence type="ECO:0000256" key="5">
    <source>
        <dbReference type="ARBA" id="ARBA00022801"/>
    </source>
</evidence>
<dbReference type="GO" id="GO:0008270">
    <property type="term" value="F:zinc ion binding"/>
    <property type="evidence" value="ECO:0007669"/>
    <property type="project" value="UniProtKB-KW"/>
</dbReference>
<keyword evidence="3 11" id="KW-0227">DNA damage</keyword>
<comment type="function">
    <text evidence="11">Plays a role in repairing double-strand DNA breaks, probably involving stabilizing or processing branched DNA or blocked replication forks.</text>
</comment>
<evidence type="ECO:0000313" key="16">
    <source>
        <dbReference type="Proteomes" id="UP000254841"/>
    </source>
</evidence>
<dbReference type="InterPro" id="IPR014774">
    <property type="entry name" value="KaiC-like_dom"/>
</dbReference>
<dbReference type="CDD" id="cd01121">
    <property type="entry name" value="RadA_SMS_N"/>
    <property type="match status" value="1"/>
</dbReference>
<dbReference type="EMBL" id="UGHV01000001">
    <property type="protein sequence ID" value="STO97526.1"/>
    <property type="molecule type" value="Genomic_DNA"/>
</dbReference>
<accession>A0A377J6S2</accession>
<dbReference type="GO" id="GO:0003684">
    <property type="term" value="F:damaged DNA binding"/>
    <property type="evidence" value="ECO:0007669"/>
    <property type="project" value="InterPro"/>
</dbReference>
<keyword evidence="8 11" id="KW-0346">Stress response</keyword>
<gene>
    <name evidence="11" type="primary">radA</name>
    <name evidence="15" type="ORF">NCTC12410_01357</name>
</gene>
<keyword evidence="9 11" id="KW-0238">DNA-binding</keyword>
<evidence type="ECO:0000256" key="10">
    <source>
        <dbReference type="ARBA" id="ARBA00023204"/>
    </source>
</evidence>
<dbReference type="InterPro" id="IPR041166">
    <property type="entry name" value="Rubredoxin_2"/>
</dbReference>
<name>A0A377J6S2_9HELI</name>
<dbReference type="PANTHER" id="PTHR32472">
    <property type="entry name" value="DNA REPAIR PROTEIN RADA"/>
    <property type="match status" value="1"/>
</dbReference>
<evidence type="ECO:0000259" key="14">
    <source>
        <dbReference type="PROSITE" id="PS50162"/>
    </source>
</evidence>
<dbReference type="Pfam" id="PF18073">
    <property type="entry name" value="Zn_ribbon_LapB"/>
    <property type="match status" value="1"/>
</dbReference>
<dbReference type="Gene3D" id="3.40.50.300">
    <property type="entry name" value="P-loop containing nucleotide triphosphate hydrolases"/>
    <property type="match status" value="1"/>
</dbReference>
<keyword evidence="1 11" id="KW-0479">Metal-binding</keyword>
<evidence type="ECO:0000256" key="8">
    <source>
        <dbReference type="ARBA" id="ARBA00023016"/>
    </source>
</evidence>
<evidence type="ECO:0000256" key="6">
    <source>
        <dbReference type="ARBA" id="ARBA00022833"/>
    </source>
</evidence>
<comment type="domain">
    <text evidence="11">The middle region has homology to RecA with ATPase motifs including the RadA KNRFG motif, while the C-terminus is homologous to Lon protease.</text>
</comment>
<evidence type="ECO:0000256" key="3">
    <source>
        <dbReference type="ARBA" id="ARBA00022763"/>
    </source>
</evidence>
<dbReference type="HAMAP" id="MF_01498">
    <property type="entry name" value="RadA_bact"/>
    <property type="match status" value="1"/>
</dbReference>
<dbReference type="PANTHER" id="PTHR32472:SF10">
    <property type="entry name" value="DNA REPAIR PROTEIN RADA-LIKE PROTEIN"/>
    <property type="match status" value="1"/>
</dbReference>
<dbReference type="AlphaFoldDB" id="A0A377J6S2"/>
<dbReference type="InterPro" id="IPR014721">
    <property type="entry name" value="Ribsml_uS5_D2-typ_fold_subgr"/>
</dbReference>